<sequence>MVGVTRIKIQETVAELEALIQQQSHTNLKERLQVLYLLKLPEAMSISAIAKVVGRHRGSVQRWLSQYQSTGLNGLLETRPSPGRPQVIPAWAVKSLQRRLDDPETGFGSYTQVQQWLSETLNVEAESATVHHLVRYRLGAKLKAARPVHAKQNPAALAAFKQTSATTSCCSNSRVVGK</sequence>
<gene>
    <name evidence="2" type="ORF">AVDCRST_MAG94-3113</name>
</gene>
<dbReference type="EMBL" id="CADCTY010001098">
    <property type="protein sequence ID" value="CAA9356859.1"/>
    <property type="molecule type" value="Genomic_DNA"/>
</dbReference>
<feature type="domain" description="Winged helix-turn helix" evidence="1">
    <location>
        <begin position="112"/>
        <end position="163"/>
    </location>
</feature>
<reference evidence="2" key="1">
    <citation type="submission" date="2020-02" db="EMBL/GenBank/DDBJ databases">
        <authorList>
            <person name="Meier V. D."/>
        </authorList>
    </citation>
    <scope>NUCLEOTIDE SEQUENCE</scope>
    <source>
        <strain evidence="2">AVDCRST_MAG94</strain>
    </source>
</reference>
<proteinExistence type="predicted"/>
<dbReference type="SUPFAM" id="SSF46689">
    <property type="entry name" value="Homeodomain-like"/>
    <property type="match status" value="1"/>
</dbReference>
<accession>A0A6J4MJ53</accession>
<organism evidence="2">
    <name type="scientific">uncultured Leptolyngbya sp</name>
    <dbReference type="NCBI Taxonomy" id="332963"/>
    <lineage>
        <taxon>Bacteria</taxon>
        <taxon>Bacillati</taxon>
        <taxon>Cyanobacteriota</taxon>
        <taxon>Cyanophyceae</taxon>
        <taxon>Leptolyngbyales</taxon>
        <taxon>Leptolyngbyaceae</taxon>
        <taxon>Leptolyngbya group</taxon>
        <taxon>Leptolyngbya</taxon>
        <taxon>environmental samples</taxon>
    </lineage>
</organism>
<dbReference type="Pfam" id="PF13384">
    <property type="entry name" value="HTH_23"/>
    <property type="match status" value="1"/>
</dbReference>
<protein>
    <recommendedName>
        <fullName evidence="1">Winged helix-turn helix domain-containing protein</fullName>
    </recommendedName>
</protein>
<evidence type="ECO:0000259" key="1">
    <source>
        <dbReference type="Pfam" id="PF13592"/>
    </source>
</evidence>
<dbReference type="AlphaFoldDB" id="A0A6J4MJ53"/>
<name>A0A6J4MJ53_9CYAN</name>
<dbReference type="InterPro" id="IPR025959">
    <property type="entry name" value="Winged_HTH_dom"/>
</dbReference>
<evidence type="ECO:0000313" key="2">
    <source>
        <dbReference type="EMBL" id="CAA9356859.1"/>
    </source>
</evidence>
<dbReference type="Pfam" id="PF13592">
    <property type="entry name" value="HTH_33"/>
    <property type="match status" value="1"/>
</dbReference>
<dbReference type="InterPro" id="IPR009057">
    <property type="entry name" value="Homeodomain-like_sf"/>
</dbReference>